<name>A0ABN7XK07_GIGMA</name>
<accession>A0ABN7XK07</accession>
<proteinExistence type="predicted"/>
<sequence>TSPSVQSIELNSQDNNDPIDLNVQTFELSDKDINGLMNPNFQTRAPLSDLQINTTTQTHPSIYGLGNSQTRHGIY</sequence>
<keyword evidence="2" id="KW-1185">Reference proteome</keyword>
<protein>
    <submittedName>
        <fullName evidence="1">1625_t:CDS:1</fullName>
    </submittedName>
</protein>
<dbReference type="Proteomes" id="UP000789901">
    <property type="component" value="Unassembled WGS sequence"/>
</dbReference>
<reference evidence="1 2" key="1">
    <citation type="submission" date="2021-06" db="EMBL/GenBank/DDBJ databases">
        <authorList>
            <person name="Kallberg Y."/>
            <person name="Tangrot J."/>
            <person name="Rosling A."/>
        </authorList>
    </citation>
    <scope>NUCLEOTIDE SEQUENCE [LARGE SCALE GENOMIC DNA]</scope>
    <source>
        <strain evidence="1 2">120-4 pot B 10/14</strain>
    </source>
</reference>
<gene>
    <name evidence="1" type="ORF">GMARGA_LOCUS44452</name>
</gene>
<organism evidence="1 2">
    <name type="scientific">Gigaspora margarita</name>
    <dbReference type="NCBI Taxonomy" id="4874"/>
    <lineage>
        <taxon>Eukaryota</taxon>
        <taxon>Fungi</taxon>
        <taxon>Fungi incertae sedis</taxon>
        <taxon>Mucoromycota</taxon>
        <taxon>Glomeromycotina</taxon>
        <taxon>Glomeromycetes</taxon>
        <taxon>Diversisporales</taxon>
        <taxon>Gigasporaceae</taxon>
        <taxon>Gigaspora</taxon>
    </lineage>
</organism>
<evidence type="ECO:0000313" key="1">
    <source>
        <dbReference type="EMBL" id="CAG8855631.1"/>
    </source>
</evidence>
<feature type="non-terminal residue" evidence="1">
    <location>
        <position position="75"/>
    </location>
</feature>
<dbReference type="EMBL" id="CAJVQB010151492">
    <property type="protein sequence ID" value="CAG8855631.1"/>
    <property type="molecule type" value="Genomic_DNA"/>
</dbReference>
<comment type="caution">
    <text evidence="1">The sequence shown here is derived from an EMBL/GenBank/DDBJ whole genome shotgun (WGS) entry which is preliminary data.</text>
</comment>
<evidence type="ECO:0000313" key="2">
    <source>
        <dbReference type="Proteomes" id="UP000789901"/>
    </source>
</evidence>
<feature type="non-terminal residue" evidence="1">
    <location>
        <position position="1"/>
    </location>
</feature>